<feature type="compositionally biased region" description="Basic and acidic residues" evidence="1">
    <location>
        <begin position="88"/>
        <end position="98"/>
    </location>
</feature>
<evidence type="ECO:0000313" key="4">
    <source>
        <dbReference type="EMBL" id="CAE4633335.1"/>
    </source>
</evidence>
<name>A0A7S4S4K4_9STRA</name>
<dbReference type="SUPFAM" id="SSF81383">
    <property type="entry name" value="F-box domain"/>
    <property type="match status" value="1"/>
</dbReference>
<protein>
    <recommendedName>
        <fullName evidence="5">B30.2/SPRY domain-containing protein</fullName>
    </recommendedName>
</protein>
<dbReference type="SUPFAM" id="SSF49899">
    <property type="entry name" value="Concanavalin A-like lectins/glucanases"/>
    <property type="match status" value="1"/>
</dbReference>
<sequence>MLRVTSRQRLVSWDEFDAADHASQDSSSSSSLTEDIPAPAIMSRAATDDAYMGNNTTNEAPNNTGLVGKKRDRRSSHNCNSPFLPKEQQMKENNDTNNKRTVRKSVSFTDLVKLSSSSRIAPQPLSEAAQITMPPHSPVVSMPVIIPPHPSTSFYSSAHDINNTDDDDDDDEYGFTFPLDEEESVNGTNQSYETLVAGVVESHRSHYERVISCSTSPEEGFAPAPTSFKTTENPCCDGKPHFEKSLLTWENSTVNILTLLESTSDNGIGSGACGIKSLPPPLPSTPDIGLVDLMDDAILHALSYLTSADIRNVSATCRETRSLLFTPGAHHFWLDICQRESWGSSLSVLSRCSSGEEHRRIKFRDDSSIPVAGIAQSIDEDENINLSVLLGLTANSYPAAIDPAFFQNNIERRPPEFRTYCMTCDPAFSKTRRLHSSGEQRGIFGNCTLTVVQFLSRVGAGDRCIRSDRPFPRLKKNRYKKGFVHIWPTKRCRIRPLTQVCDTSSYQRRRLRPHFLCFGSPGLSPLEHPLLASLDLAPTSLFEENVNTLHQEAPPKTALLAASSIYSFVVPRVISEGRDAIEVDITPCLVAYYEVTILPKQESQEPPLPSASSSSNNITSRAAFTAAIAALGRDNDDQNEDVNGTNANLTPSSFHKECVAVGLSTKSFDTQHKMPGWDKHSYGYHGDDGGIFHAGGNTIHKIGPTFGVNDTVGCGIDYKAKSVFFTLNGKFLVFAFTQLSVSTLRKGLYPTVGVDTNCPLFINFGEKPFEFDLASFRKWSADMSV</sequence>
<evidence type="ECO:0000259" key="2">
    <source>
        <dbReference type="PROSITE" id="PS50181"/>
    </source>
</evidence>
<feature type="compositionally biased region" description="Polar residues" evidence="1">
    <location>
        <begin position="53"/>
        <end position="65"/>
    </location>
</feature>
<dbReference type="Gene3D" id="2.60.120.920">
    <property type="match status" value="1"/>
</dbReference>
<dbReference type="InterPro" id="IPR050618">
    <property type="entry name" value="Ubq-SigPath_Reg"/>
</dbReference>
<dbReference type="PROSITE" id="PS50181">
    <property type="entry name" value="FBOX"/>
    <property type="match status" value="1"/>
</dbReference>
<dbReference type="AlphaFoldDB" id="A0A7S4S4K4"/>
<dbReference type="InterPro" id="IPR001870">
    <property type="entry name" value="B30.2/SPRY"/>
</dbReference>
<dbReference type="InterPro" id="IPR044736">
    <property type="entry name" value="Gid1/RanBPM/SPLA_SPRY"/>
</dbReference>
<gene>
    <name evidence="4" type="ORF">DBRI00130_LOCUS28639</name>
</gene>
<dbReference type="EMBL" id="HBNS01036666">
    <property type="protein sequence ID" value="CAE4633335.1"/>
    <property type="molecule type" value="Transcribed_RNA"/>
</dbReference>
<dbReference type="InterPro" id="IPR003877">
    <property type="entry name" value="SPRY_dom"/>
</dbReference>
<dbReference type="CDD" id="cd12885">
    <property type="entry name" value="SPRY_RanBP_like"/>
    <property type="match status" value="1"/>
</dbReference>
<dbReference type="InterPro" id="IPR043136">
    <property type="entry name" value="B30.2/SPRY_sf"/>
</dbReference>
<reference evidence="4" key="1">
    <citation type="submission" date="2021-01" db="EMBL/GenBank/DDBJ databases">
        <authorList>
            <person name="Corre E."/>
            <person name="Pelletier E."/>
            <person name="Niang G."/>
            <person name="Scheremetjew M."/>
            <person name="Finn R."/>
            <person name="Kale V."/>
            <person name="Holt S."/>
            <person name="Cochrane G."/>
            <person name="Meng A."/>
            <person name="Brown T."/>
            <person name="Cohen L."/>
        </authorList>
    </citation>
    <scope>NUCLEOTIDE SEQUENCE</scope>
    <source>
        <strain evidence="4">GSO104</strain>
    </source>
</reference>
<organism evidence="4">
    <name type="scientific">Ditylum brightwellii</name>
    <dbReference type="NCBI Taxonomy" id="49249"/>
    <lineage>
        <taxon>Eukaryota</taxon>
        <taxon>Sar</taxon>
        <taxon>Stramenopiles</taxon>
        <taxon>Ochrophyta</taxon>
        <taxon>Bacillariophyta</taxon>
        <taxon>Mediophyceae</taxon>
        <taxon>Lithodesmiophycidae</taxon>
        <taxon>Lithodesmiales</taxon>
        <taxon>Lithodesmiaceae</taxon>
        <taxon>Ditylum</taxon>
    </lineage>
</organism>
<proteinExistence type="predicted"/>
<accession>A0A7S4S4K4</accession>
<evidence type="ECO:0008006" key="5">
    <source>
        <dbReference type="Google" id="ProtNLM"/>
    </source>
</evidence>
<dbReference type="Pfam" id="PF00622">
    <property type="entry name" value="SPRY"/>
    <property type="match status" value="1"/>
</dbReference>
<dbReference type="PANTHER" id="PTHR12864">
    <property type="entry name" value="RAN BINDING PROTEIN 9-RELATED"/>
    <property type="match status" value="1"/>
</dbReference>
<dbReference type="PROSITE" id="PS50188">
    <property type="entry name" value="B302_SPRY"/>
    <property type="match status" value="1"/>
</dbReference>
<dbReference type="SMART" id="SM00449">
    <property type="entry name" value="SPRY"/>
    <property type="match status" value="1"/>
</dbReference>
<feature type="domain" description="B30.2/SPRY" evidence="3">
    <location>
        <begin position="543"/>
        <end position="769"/>
    </location>
</feature>
<evidence type="ECO:0000256" key="1">
    <source>
        <dbReference type="SAM" id="MobiDB-lite"/>
    </source>
</evidence>
<evidence type="ECO:0000259" key="3">
    <source>
        <dbReference type="PROSITE" id="PS50188"/>
    </source>
</evidence>
<dbReference type="InterPro" id="IPR036047">
    <property type="entry name" value="F-box-like_dom_sf"/>
</dbReference>
<dbReference type="InterPro" id="IPR013320">
    <property type="entry name" value="ConA-like_dom_sf"/>
</dbReference>
<feature type="region of interest" description="Disordered" evidence="1">
    <location>
        <begin position="15"/>
        <end position="98"/>
    </location>
</feature>
<dbReference type="InterPro" id="IPR001810">
    <property type="entry name" value="F-box_dom"/>
</dbReference>
<feature type="domain" description="F-box" evidence="2">
    <location>
        <begin position="287"/>
        <end position="336"/>
    </location>
</feature>